<keyword evidence="1" id="KW-0479">Metal-binding</keyword>
<dbReference type="Ensembl" id="ENSAZOT00000029579.1">
    <property type="protein sequence ID" value="ENSAZOP00000027599.1"/>
    <property type="gene ID" value="ENSAZOG00000017493.1"/>
</dbReference>
<feature type="region of interest" description="Disordered" evidence="6">
    <location>
        <begin position="194"/>
        <end position="273"/>
    </location>
</feature>
<evidence type="ECO:0000313" key="8">
    <source>
        <dbReference type="Ensembl" id="ENSAZOP00000027599.1"/>
    </source>
</evidence>
<dbReference type="SMART" id="SM00355">
    <property type="entry name" value="ZnF_C2H2"/>
    <property type="match status" value="4"/>
</dbReference>
<dbReference type="Proteomes" id="UP000694549">
    <property type="component" value="Unplaced"/>
</dbReference>
<dbReference type="Gene3D" id="3.30.160.60">
    <property type="entry name" value="Classic Zinc Finger"/>
    <property type="match status" value="4"/>
</dbReference>
<dbReference type="FunFam" id="3.30.160.60:FF:000414">
    <property type="entry name" value="Zinc finger protein 398"/>
    <property type="match status" value="1"/>
</dbReference>
<reference evidence="8" key="2">
    <citation type="submission" date="2025-09" db="UniProtKB">
        <authorList>
            <consortium name="Ensembl"/>
        </authorList>
    </citation>
    <scope>IDENTIFICATION</scope>
</reference>
<dbReference type="PROSITE" id="PS00028">
    <property type="entry name" value="ZINC_FINGER_C2H2_1"/>
    <property type="match status" value="4"/>
</dbReference>
<name>A0A8B9VX70_9AVES</name>
<sequence>AGPGACQHCCCAHLLRHLRVHTGERPFACPQCGRCFSSRPNLIAHTKAHAGARPFTCEQCGRGFSRKSHLARHQAVHTGTRPHGCAQCGKRFSSKTNLARHQAVHTGHRPYICTQCGKSFSRKTHLLRHERTHATAPAPRQSWVAPAPCRAPDDALGPGTVTLRLGSLPFSRQGPARRLQHRSAGLWQGWWTSGSRASTWGKSSPQPHGGHEPCSQPCPGLAGSPVTPGSPPGDAAPTPNLSRATRCPIPIPSRRPWQPVTVPGGQQDSGDGASWHIPIPWVPPAPAAAGGLAVVVLVYLPAAAPWGSRLGFLLLLRPARSWQGRHRRDGREGAGALLLPPFPWPPGTIRPRDGAAAPRREGWWGAGVGIGKGFVSKRWLRTGRGSPGVQARHQG</sequence>
<evidence type="ECO:0000256" key="4">
    <source>
        <dbReference type="ARBA" id="ARBA00022833"/>
    </source>
</evidence>
<evidence type="ECO:0000259" key="7">
    <source>
        <dbReference type="PROSITE" id="PS50157"/>
    </source>
</evidence>
<dbReference type="InterPro" id="IPR013087">
    <property type="entry name" value="Znf_C2H2_type"/>
</dbReference>
<evidence type="ECO:0000256" key="1">
    <source>
        <dbReference type="ARBA" id="ARBA00022723"/>
    </source>
</evidence>
<keyword evidence="2" id="KW-0677">Repeat</keyword>
<dbReference type="GO" id="GO:0000977">
    <property type="term" value="F:RNA polymerase II transcription regulatory region sequence-specific DNA binding"/>
    <property type="evidence" value="ECO:0007669"/>
    <property type="project" value="TreeGrafter"/>
</dbReference>
<protein>
    <recommendedName>
        <fullName evidence="7">C2H2-type domain-containing protein</fullName>
    </recommendedName>
</protein>
<feature type="domain" description="C2H2-type" evidence="7">
    <location>
        <begin position="83"/>
        <end position="110"/>
    </location>
</feature>
<dbReference type="GO" id="GO:0005634">
    <property type="term" value="C:nucleus"/>
    <property type="evidence" value="ECO:0007669"/>
    <property type="project" value="TreeGrafter"/>
</dbReference>
<dbReference type="Pfam" id="PF00096">
    <property type="entry name" value="zf-C2H2"/>
    <property type="match status" value="4"/>
</dbReference>
<dbReference type="PROSITE" id="PS50157">
    <property type="entry name" value="ZINC_FINGER_C2H2_2"/>
    <property type="match status" value="4"/>
</dbReference>
<dbReference type="GO" id="GO:0008270">
    <property type="term" value="F:zinc ion binding"/>
    <property type="evidence" value="ECO:0007669"/>
    <property type="project" value="UniProtKB-KW"/>
</dbReference>
<keyword evidence="4" id="KW-0862">Zinc</keyword>
<accession>A0A8B9VX70</accession>
<evidence type="ECO:0000256" key="6">
    <source>
        <dbReference type="SAM" id="MobiDB-lite"/>
    </source>
</evidence>
<evidence type="ECO:0000256" key="3">
    <source>
        <dbReference type="ARBA" id="ARBA00022771"/>
    </source>
</evidence>
<evidence type="ECO:0000256" key="5">
    <source>
        <dbReference type="PROSITE-ProRule" id="PRU00042"/>
    </source>
</evidence>
<dbReference type="InterPro" id="IPR036236">
    <property type="entry name" value="Znf_C2H2_sf"/>
</dbReference>
<keyword evidence="3 5" id="KW-0863">Zinc-finger</keyword>
<feature type="domain" description="C2H2-type" evidence="7">
    <location>
        <begin position="55"/>
        <end position="82"/>
    </location>
</feature>
<dbReference type="SUPFAM" id="SSF57667">
    <property type="entry name" value="beta-beta-alpha zinc fingers"/>
    <property type="match status" value="2"/>
</dbReference>
<feature type="region of interest" description="Disordered" evidence="6">
    <location>
        <begin position="131"/>
        <end position="151"/>
    </location>
</feature>
<evidence type="ECO:0000256" key="2">
    <source>
        <dbReference type="ARBA" id="ARBA00022737"/>
    </source>
</evidence>
<organism evidence="8 9">
    <name type="scientific">Anas zonorhyncha</name>
    <name type="common">Eastern spot-billed duck</name>
    <dbReference type="NCBI Taxonomy" id="75864"/>
    <lineage>
        <taxon>Eukaryota</taxon>
        <taxon>Metazoa</taxon>
        <taxon>Chordata</taxon>
        <taxon>Craniata</taxon>
        <taxon>Vertebrata</taxon>
        <taxon>Euteleostomi</taxon>
        <taxon>Archelosauria</taxon>
        <taxon>Archosauria</taxon>
        <taxon>Dinosauria</taxon>
        <taxon>Saurischia</taxon>
        <taxon>Theropoda</taxon>
        <taxon>Coelurosauria</taxon>
        <taxon>Aves</taxon>
        <taxon>Neognathae</taxon>
        <taxon>Galloanserae</taxon>
        <taxon>Anseriformes</taxon>
        <taxon>Anatidae</taxon>
        <taxon>Anatinae</taxon>
        <taxon>Anas</taxon>
    </lineage>
</organism>
<dbReference type="GO" id="GO:0000981">
    <property type="term" value="F:DNA-binding transcription factor activity, RNA polymerase II-specific"/>
    <property type="evidence" value="ECO:0007669"/>
    <property type="project" value="TreeGrafter"/>
</dbReference>
<dbReference type="FunFam" id="3.30.160.60:FF:000624">
    <property type="entry name" value="zinc finger protein 697"/>
    <property type="match status" value="2"/>
</dbReference>
<feature type="domain" description="C2H2-type" evidence="7">
    <location>
        <begin position="27"/>
        <end position="54"/>
    </location>
</feature>
<dbReference type="PANTHER" id="PTHR14196">
    <property type="entry name" value="ODD-SKIPPED - RELATED"/>
    <property type="match status" value="1"/>
</dbReference>
<dbReference type="PANTHER" id="PTHR14196:SF12">
    <property type="entry name" value="ZINC FINGER PROTEIN 208-LIKE"/>
    <property type="match status" value="1"/>
</dbReference>
<proteinExistence type="predicted"/>
<dbReference type="FunFam" id="3.30.160.60:FF:002343">
    <property type="entry name" value="Zinc finger protein 33A"/>
    <property type="match status" value="1"/>
</dbReference>
<dbReference type="AlphaFoldDB" id="A0A8B9VX70"/>
<keyword evidence="9" id="KW-1185">Reference proteome</keyword>
<reference evidence="8" key="1">
    <citation type="submission" date="2025-08" db="UniProtKB">
        <authorList>
            <consortium name="Ensembl"/>
        </authorList>
    </citation>
    <scope>IDENTIFICATION</scope>
</reference>
<dbReference type="InterPro" id="IPR050717">
    <property type="entry name" value="C2H2-ZF_Transcription_Reg"/>
</dbReference>
<evidence type="ECO:0000313" key="9">
    <source>
        <dbReference type="Proteomes" id="UP000694549"/>
    </source>
</evidence>
<feature type="compositionally biased region" description="Polar residues" evidence="6">
    <location>
        <begin position="194"/>
        <end position="206"/>
    </location>
</feature>
<feature type="domain" description="C2H2-type" evidence="7">
    <location>
        <begin position="111"/>
        <end position="138"/>
    </location>
</feature>